<dbReference type="RefSeq" id="WP_408081400.1">
    <property type="nucleotide sequence ID" value="NZ_JBELQA010000004.1"/>
</dbReference>
<organism evidence="3 4">
    <name type="scientific">Flavobacterium plantiphilum</name>
    <dbReference type="NCBI Taxonomy" id="3163297"/>
    <lineage>
        <taxon>Bacteria</taxon>
        <taxon>Pseudomonadati</taxon>
        <taxon>Bacteroidota</taxon>
        <taxon>Flavobacteriia</taxon>
        <taxon>Flavobacteriales</taxon>
        <taxon>Flavobacteriaceae</taxon>
        <taxon>Flavobacterium</taxon>
    </lineage>
</organism>
<evidence type="ECO:0000256" key="1">
    <source>
        <dbReference type="SAM" id="SignalP"/>
    </source>
</evidence>
<evidence type="ECO:0000313" key="4">
    <source>
        <dbReference type="Proteomes" id="UP001629260"/>
    </source>
</evidence>
<dbReference type="InterPro" id="IPR025665">
    <property type="entry name" value="Beta-barrel_OMP_2"/>
</dbReference>
<dbReference type="Proteomes" id="UP001629260">
    <property type="component" value="Unassembled WGS sequence"/>
</dbReference>
<keyword evidence="1" id="KW-0732">Signal</keyword>
<feature type="signal peptide" evidence="1">
    <location>
        <begin position="1"/>
        <end position="19"/>
    </location>
</feature>
<dbReference type="InterPro" id="IPR011250">
    <property type="entry name" value="OMP/PagP_B-barrel"/>
</dbReference>
<name>A0ABW8XUW8_9FLAO</name>
<evidence type="ECO:0000313" key="3">
    <source>
        <dbReference type="EMBL" id="MFL9830925.1"/>
    </source>
</evidence>
<feature type="chain" id="PRO_5045223862" evidence="1">
    <location>
        <begin position="20"/>
        <end position="198"/>
    </location>
</feature>
<feature type="domain" description="Outer membrane protein beta-barrel" evidence="2">
    <location>
        <begin position="19"/>
        <end position="174"/>
    </location>
</feature>
<keyword evidence="4" id="KW-1185">Reference proteome</keyword>
<dbReference type="Pfam" id="PF13568">
    <property type="entry name" value="OMP_b-brl_2"/>
    <property type="match status" value="1"/>
</dbReference>
<proteinExistence type="predicted"/>
<reference evidence="3 4" key="1">
    <citation type="submission" date="2024-06" db="EMBL/GenBank/DDBJ databases">
        <authorList>
            <person name="Kaempfer P."/>
            <person name="Viver T."/>
        </authorList>
    </citation>
    <scope>NUCLEOTIDE SEQUENCE [LARGE SCALE GENOMIC DNA]</scope>
    <source>
        <strain evidence="3 4">ST-87</strain>
    </source>
</reference>
<dbReference type="Gene3D" id="2.40.160.20">
    <property type="match status" value="1"/>
</dbReference>
<protein>
    <submittedName>
        <fullName evidence="3">Porin family protein</fullName>
    </submittedName>
</protein>
<accession>A0ABW8XUW8</accession>
<dbReference type="SUPFAM" id="SSF56925">
    <property type="entry name" value="OMPA-like"/>
    <property type="match status" value="1"/>
</dbReference>
<gene>
    <name evidence="3" type="ORF">ABS764_08700</name>
</gene>
<evidence type="ECO:0000259" key="2">
    <source>
        <dbReference type="Pfam" id="PF13568"/>
    </source>
</evidence>
<sequence length="198" mass="21398">MKKIILSALAVFAFGITNAQETKFGLKVGGNLSSLRATNFEGGDDITIKFNGNVGFLAGGFAEIKVADKFAVQPEVLFSYESNTMAAEGDVDFNLSYINVPVMAKYFASEKISLQVGPQIGFLVGAKAKFEGDSEDIKDDLETVNFGLNFGLGYELTENVVVDFRYNIGLTGITKEDFLGEDSKLKTSGFSLAVGYKF</sequence>
<dbReference type="EMBL" id="JBELQA010000004">
    <property type="protein sequence ID" value="MFL9830925.1"/>
    <property type="molecule type" value="Genomic_DNA"/>
</dbReference>
<comment type="caution">
    <text evidence="3">The sequence shown here is derived from an EMBL/GenBank/DDBJ whole genome shotgun (WGS) entry which is preliminary data.</text>
</comment>